<dbReference type="SUPFAM" id="SSF55920">
    <property type="entry name" value="Creatinase/aminopeptidase"/>
    <property type="match status" value="1"/>
</dbReference>
<dbReference type="SUPFAM" id="SSF53092">
    <property type="entry name" value="Creatinase/prolidase N-terminal domain"/>
    <property type="match status" value="1"/>
</dbReference>
<dbReference type="Gene3D" id="3.90.230.10">
    <property type="entry name" value="Creatinase/methionine aminopeptidase superfamily"/>
    <property type="match status" value="1"/>
</dbReference>
<dbReference type="InterPro" id="IPR036005">
    <property type="entry name" value="Creatinase/aminopeptidase-like"/>
</dbReference>
<dbReference type="CDD" id="cd01066">
    <property type="entry name" value="APP_MetAP"/>
    <property type="match status" value="1"/>
</dbReference>
<dbReference type="EMBL" id="BAAAZN010000001">
    <property type="protein sequence ID" value="GAA3527402.1"/>
    <property type="molecule type" value="Genomic_DNA"/>
</dbReference>
<dbReference type="InterPro" id="IPR050659">
    <property type="entry name" value="Peptidase_M24B"/>
</dbReference>
<accession>A0ABP6V231</accession>
<dbReference type="Gene3D" id="3.40.350.10">
    <property type="entry name" value="Creatinase/prolidase N-terminal domain"/>
    <property type="match status" value="1"/>
</dbReference>
<evidence type="ECO:0000313" key="3">
    <source>
        <dbReference type="EMBL" id="GAA3527402.1"/>
    </source>
</evidence>
<dbReference type="InterPro" id="IPR029149">
    <property type="entry name" value="Creatin/AminoP/Spt16_N"/>
</dbReference>
<dbReference type="PANTHER" id="PTHR46112">
    <property type="entry name" value="AMINOPEPTIDASE"/>
    <property type="match status" value="1"/>
</dbReference>
<evidence type="ECO:0000259" key="1">
    <source>
        <dbReference type="Pfam" id="PF00557"/>
    </source>
</evidence>
<protein>
    <submittedName>
        <fullName evidence="3">M24 family metallopeptidase</fullName>
    </submittedName>
</protein>
<keyword evidence="4" id="KW-1185">Reference proteome</keyword>
<gene>
    <name evidence="3" type="ORF">GCM10022222_08010</name>
</gene>
<feature type="domain" description="Peptidase M24" evidence="1">
    <location>
        <begin position="191"/>
        <end position="398"/>
    </location>
</feature>
<dbReference type="RefSeq" id="WP_344855333.1">
    <property type="nucleotide sequence ID" value="NZ_BAAAZN010000001.1"/>
</dbReference>
<evidence type="ECO:0000259" key="2">
    <source>
        <dbReference type="Pfam" id="PF01321"/>
    </source>
</evidence>
<evidence type="ECO:0000313" key="4">
    <source>
        <dbReference type="Proteomes" id="UP001500689"/>
    </source>
</evidence>
<comment type="caution">
    <text evidence="3">The sequence shown here is derived from an EMBL/GenBank/DDBJ whole genome shotgun (WGS) entry which is preliminary data.</text>
</comment>
<sequence>MSILNNDAPVASPGAAMAVDWEQRVDFTRLRTQRFERVQQQLRDSDIGALVLFDMNNIRYTTATHIGNWARDKLFRCALVMRDQDPILWDIGSAARQHKAHAPWFGPDSWQAGISSWRGSIPEDVGVERGNARRIAQILRERGLAGEPIGVDFVEIPVLRALEAEGLHIVNGQELMQRARRIKTADEIALLDHSAGMVDAAYDELYRNLHVGTRENECVALVNRVLYELGSEEVEAVNAISGERCSPHPHVFSDRLTRPGDTAYFDIIHSFNGYRTCYYRTLNVGSASSAQRDAYGKAREAIDNAIAAVRPGATSADVARALPSAKDLGYASEEEAFGLQYCHGVGLSVWEQPLISRYHSLDHPVAIEEGMVFALETYWPTPDGSSAARIEEEVVVTAGGARVITRFPADELLVAGTRYWNGFSFNTSTVPTGNAFSAPSAAGNGAVAAGPRGV</sequence>
<proteinExistence type="predicted"/>
<name>A0ABP6V231_9PSEU</name>
<reference evidence="4" key="1">
    <citation type="journal article" date="2019" name="Int. J. Syst. Evol. Microbiol.">
        <title>The Global Catalogue of Microorganisms (GCM) 10K type strain sequencing project: providing services to taxonomists for standard genome sequencing and annotation.</title>
        <authorList>
            <consortium name="The Broad Institute Genomics Platform"/>
            <consortium name="The Broad Institute Genome Sequencing Center for Infectious Disease"/>
            <person name="Wu L."/>
            <person name="Ma J."/>
        </authorList>
    </citation>
    <scope>NUCLEOTIDE SEQUENCE [LARGE SCALE GENOMIC DNA]</scope>
    <source>
        <strain evidence="4">JCM 16898</strain>
    </source>
</reference>
<dbReference type="InterPro" id="IPR000587">
    <property type="entry name" value="Creatinase_N"/>
</dbReference>
<dbReference type="PANTHER" id="PTHR46112:SF3">
    <property type="entry name" value="AMINOPEPTIDASE YPDF"/>
    <property type="match status" value="1"/>
</dbReference>
<feature type="domain" description="Creatinase N-terminal" evidence="2">
    <location>
        <begin position="34"/>
        <end position="181"/>
    </location>
</feature>
<dbReference type="InterPro" id="IPR000994">
    <property type="entry name" value="Pept_M24"/>
</dbReference>
<organism evidence="3 4">
    <name type="scientific">Amycolatopsis ultiminotia</name>
    <dbReference type="NCBI Taxonomy" id="543629"/>
    <lineage>
        <taxon>Bacteria</taxon>
        <taxon>Bacillati</taxon>
        <taxon>Actinomycetota</taxon>
        <taxon>Actinomycetes</taxon>
        <taxon>Pseudonocardiales</taxon>
        <taxon>Pseudonocardiaceae</taxon>
        <taxon>Amycolatopsis</taxon>
    </lineage>
</organism>
<dbReference type="Pfam" id="PF00557">
    <property type="entry name" value="Peptidase_M24"/>
    <property type="match status" value="1"/>
</dbReference>
<dbReference type="Pfam" id="PF01321">
    <property type="entry name" value="Creatinase_N"/>
    <property type="match status" value="1"/>
</dbReference>
<dbReference type="Proteomes" id="UP001500689">
    <property type="component" value="Unassembled WGS sequence"/>
</dbReference>